<evidence type="ECO:0000256" key="1">
    <source>
        <dbReference type="SAM" id="Phobius"/>
    </source>
</evidence>
<keyword evidence="3" id="KW-1185">Reference proteome</keyword>
<reference evidence="2 3" key="1">
    <citation type="submission" date="2017-02" db="EMBL/GenBank/DDBJ databases">
        <title>The new phylogeny of genus Mycobacterium.</title>
        <authorList>
            <person name="Tortoli E."/>
            <person name="Trovato A."/>
            <person name="Cirillo D.M."/>
        </authorList>
    </citation>
    <scope>NUCLEOTIDE SEQUENCE [LARGE SCALE GENOMIC DNA]</scope>
    <source>
        <strain evidence="2 3">DSM 44338</strain>
    </source>
</reference>
<dbReference type="STRING" id="75922.BST47_16610"/>
<keyword evidence="1" id="KW-0472">Membrane</keyword>
<evidence type="ECO:0000313" key="3">
    <source>
        <dbReference type="Proteomes" id="UP000192411"/>
    </source>
</evidence>
<sequence length="152" mass="16252">MNTALFVVLLVVGIVALLVLIWIPILVWLRRRSGATAEQLSAEIEGESVLRAPEKGSYRGSTAPGFPAVKNTGLIALTQRRLVFRTLTGHLIEVPVESITGVREAAVFKGSVVGGQTHLIVQTSAGEIGFYVFAGIADWTAAITELVPGQRM</sequence>
<dbReference type="OrthoDB" id="4732402at2"/>
<protein>
    <recommendedName>
        <fullName evidence="4">GRAM domain-containing protein</fullName>
    </recommendedName>
</protein>
<comment type="caution">
    <text evidence="2">The sequence shown here is derived from an EMBL/GenBank/DDBJ whole genome shotgun (WGS) entry which is preliminary data.</text>
</comment>
<evidence type="ECO:0008006" key="4">
    <source>
        <dbReference type="Google" id="ProtNLM"/>
    </source>
</evidence>
<keyword evidence="1" id="KW-1133">Transmembrane helix</keyword>
<name>A0A1X0JN43_9MYCO</name>
<gene>
    <name evidence="2" type="ORF">BST47_16610</name>
</gene>
<dbReference type="AlphaFoldDB" id="A0A1X0JN43"/>
<accession>A0A1X0JN43</accession>
<proteinExistence type="predicted"/>
<organism evidence="2 3">
    <name type="scientific">Mycolicibacterium tusciae</name>
    <dbReference type="NCBI Taxonomy" id="75922"/>
    <lineage>
        <taxon>Bacteria</taxon>
        <taxon>Bacillati</taxon>
        <taxon>Actinomycetota</taxon>
        <taxon>Actinomycetes</taxon>
        <taxon>Mycobacteriales</taxon>
        <taxon>Mycobacteriaceae</taxon>
        <taxon>Mycolicibacterium</taxon>
    </lineage>
</organism>
<evidence type="ECO:0000313" key="2">
    <source>
        <dbReference type="EMBL" id="ORB64211.1"/>
    </source>
</evidence>
<feature type="transmembrane region" description="Helical" evidence="1">
    <location>
        <begin position="6"/>
        <end position="29"/>
    </location>
</feature>
<dbReference type="RefSeq" id="WP_083126634.1">
    <property type="nucleotide sequence ID" value="NZ_MVIM01000008.1"/>
</dbReference>
<keyword evidence="1" id="KW-0812">Transmembrane</keyword>
<dbReference type="Proteomes" id="UP000192411">
    <property type="component" value="Unassembled WGS sequence"/>
</dbReference>
<dbReference type="EMBL" id="MVIM01000008">
    <property type="protein sequence ID" value="ORB64211.1"/>
    <property type="molecule type" value="Genomic_DNA"/>
</dbReference>